<name>A0A812DPX0_ACAPH</name>
<evidence type="ECO:0000313" key="1">
    <source>
        <dbReference type="EMBL" id="CAE1304298.1"/>
    </source>
</evidence>
<proteinExistence type="predicted"/>
<protein>
    <submittedName>
        <fullName evidence="1">Uncharacterized protein</fullName>
    </submittedName>
</protein>
<evidence type="ECO:0000313" key="2">
    <source>
        <dbReference type="Proteomes" id="UP000597762"/>
    </source>
</evidence>
<comment type="caution">
    <text evidence="1">The sequence shown here is derived from an EMBL/GenBank/DDBJ whole genome shotgun (WGS) entry which is preliminary data.</text>
</comment>
<accession>A0A812DPX0</accession>
<reference evidence="1" key="1">
    <citation type="submission" date="2021-01" db="EMBL/GenBank/DDBJ databases">
        <authorList>
            <person name="Li R."/>
            <person name="Bekaert M."/>
        </authorList>
    </citation>
    <scope>NUCLEOTIDE SEQUENCE</scope>
    <source>
        <strain evidence="1">Farmed</strain>
    </source>
</reference>
<dbReference type="AlphaFoldDB" id="A0A812DPX0"/>
<organism evidence="1 2">
    <name type="scientific">Acanthosepion pharaonis</name>
    <name type="common">Pharaoh cuttlefish</name>
    <name type="synonym">Sepia pharaonis</name>
    <dbReference type="NCBI Taxonomy" id="158019"/>
    <lineage>
        <taxon>Eukaryota</taxon>
        <taxon>Metazoa</taxon>
        <taxon>Spiralia</taxon>
        <taxon>Lophotrochozoa</taxon>
        <taxon>Mollusca</taxon>
        <taxon>Cephalopoda</taxon>
        <taxon>Coleoidea</taxon>
        <taxon>Decapodiformes</taxon>
        <taxon>Sepiida</taxon>
        <taxon>Sepiina</taxon>
        <taxon>Sepiidae</taxon>
        <taxon>Acanthosepion</taxon>
    </lineage>
</organism>
<dbReference type="Proteomes" id="UP000597762">
    <property type="component" value="Unassembled WGS sequence"/>
</dbReference>
<dbReference type="EMBL" id="CAHIKZ030003805">
    <property type="protein sequence ID" value="CAE1304298.1"/>
    <property type="molecule type" value="Genomic_DNA"/>
</dbReference>
<gene>
    <name evidence="1" type="ORF">SPHA_56911</name>
</gene>
<keyword evidence="2" id="KW-1185">Reference proteome</keyword>
<sequence>MYTQSRERCRVSFKMSVPSIVECSPNLSHSLRKSFFVLSSSLSLSLSQEVIICSIFQSHSLSSSLSQELVNFSLFQEVIICSISLSLMNILSLSQEGTVWSIFQFSLSIPEMSFSLSESNLFFLSLLQESLSLSHYGNDHLFYISVSLSLTKEMIICFIFQSLSFREVTIFSHRFPQKVISFFLSGSDHLFYPTFLPSFSVYISLSQEVIICLVFQSIFLSLKNLTLPQEVIIYSLFLSERHLFNLSVSFSLSGSGLLFSPCLSQEVIICSLQSLSLSLEVIIFAIFQFLSLSGSDHLFYLSFSLSFPLSQKWVIFLSFRPFSVSLMH</sequence>